<name>A0A380RUB8_FIBSU</name>
<dbReference type="EMBL" id="UHJL01000001">
    <property type="protein sequence ID" value="SUQ18891.1"/>
    <property type="molecule type" value="Genomic_DNA"/>
</dbReference>
<feature type="chain" id="PRO_5016913006" description="TonB-dependent receptor" evidence="1">
    <location>
        <begin position="20"/>
        <end position="783"/>
    </location>
</feature>
<dbReference type="Proteomes" id="UP000255423">
    <property type="component" value="Unassembled WGS sequence"/>
</dbReference>
<dbReference type="SUPFAM" id="SSF49464">
    <property type="entry name" value="Carboxypeptidase regulatory domain-like"/>
    <property type="match status" value="1"/>
</dbReference>
<protein>
    <recommendedName>
        <fullName evidence="4">TonB-dependent receptor</fullName>
    </recommendedName>
</protein>
<keyword evidence="1" id="KW-0732">Signal</keyword>
<evidence type="ECO:0000313" key="3">
    <source>
        <dbReference type="Proteomes" id="UP000255423"/>
    </source>
</evidence>
<sequence>MKFRLIFCFILFLVVGALAASPTTIIGVVLEAESDLPVKDVAVSYKSGKRIGETDSRGRFELSVDSKNATLVFKKEGFDSVFVDLQDYADLLDMVITLSTNVTNLGASTIIGDGEPVKWEVERTVKLEKLEDAAGMRFDLTEHLSQMPGISGQKDFSSALYYDGSRAGDVAYHLGRLRIPNMRHLDVGFPGNLSIINPHTLSSIEVHDHYGQGPVGQGLATSIQYIPEQTKGEWGLRGSAGLTVQEVVLDAPFFIWDSFRFAFRRLDGEMLKNLGEKFFTEFRKRDDDCSDDCKVKSSDPFDLTAFDIYAQLNGSDSLGNKTWALRTLYSSDEYKVSQDTSSTYGAVNSIDIIEGSQSYLVIGAEYASKFGASFHAGLVREHLSDTLRDTTGFRSGKLSEESARTFIDGYSQTHTTLSAGADKDFNADIFGAGIRGAVLYEHHMVERSYPIPGGEESSDYQTGVLSGAVTLDWKNEFSEHIISVGAVADAADHKALPTASFDMERNLSKTDSAYWRLFGNAAYRADWKHYFDDGDLTGRLESGTSLKLGLGYRSKYLVAQFSGFGRFYFDPLLPLPKAFANYEDVTPVDYAWVSGASGSLEWKTSHHFSMAMNASSVYGEYELKGGKSLPWEANSRLDVVSHFRYYPRKDSIVSVILTHHAAWHRPLYYYAIKPATNEKNGTRELKDYNKFTDLYRTDLRVNLDLTRSKGFFRHARFYLELDNIFSKLDVAALKFLGSENGRERSWVARDNDKNTANGYDLVPFIAKGMGLYFQFGVEVQLGI</sequence>
<dbReference type="RefSeq" id="WP_109571714.1">
    <property type="nucleotide sequence ID" value="NZ_UHJL01000001.1"/>
</dbReference>
<evidence type="ECO:0000313" key="2">
    <source>
        <dbReference type="EMBL" id="SUQ18891.1"/>
    </source>
</evidence>
<dbReference type="AlphaFoldDB" id="A0A380RUB8"/>
<proteinExistence type="predicted"/>
<accession>A0A380RUB8</accession>
<dbReference type="SUPFAM" id="SSF56935">
    <property type="entry name" value="Porins"/>
    <property type="match status" value="1"/>
</dbReference>
<evidence type="ECO:0008006" key="4">
    <source>
        <dbReference type="Google" id="ProtNLM"/>
    </source>
</evidence>
<evidence type="ECO:0000256" key="1">
    <source>
        <dbReference type="SAM" id="SignalP"/>
    </source>
</evidence>
<feature type="signal peptide" evidence="1">
    <location>
        <begin position="1"/>
        <end position="19"/>
    </location>
</feature>
<organism evidence="2 3">
    <name type="scientific">Fibrobacter succinogenes</name>
    <name type="common">Bacteroides succinogenes</name>
    <dbReference type="NCBI Taxonomy" id="833"/>
    <lineage>
        <taxon>Bacteria</taxon>
        <taxon>Pseudomonadati</taxon>
        <taxon>Fibrobacterota</taxon>
        <taxon>Fibrobacteria</taxon>
        <taxon>Fibrobacterales</taxon>
        <taxon>Fibrobacteraceae</taxon>
        <taxon>Fibrobacter</taxon>
    </lineage>
</organism>
<reference evidence="2 3" key="1">
    <citation type="submission" date="2017-08" db="EMBL/GenBank/DDBJ databases">
        <authorList>
            <person name="de Groot N.N."/>
        </authorList>
    </citation>
    <scope>NUCLEOTIDE SEQUENCE [LARGE SCALE GENOMIC DNA]</scope>
    <source>
        <strain evidence="2 3">HM2</strain>
    </source>
</reference>
<dbReference type="InterPro" id="IPR008969">
    <property type="entry name" value="CarboxyPept-like_regulatory"/>
</dbReference>
<gene>
    <name evidence="2" type="ORF">SAMN05661053_0113</name>
</gene>